<organism evidence="1 2">
    <name type="scientific">Dactylosporangium cerinum</name>
    <dbReference type="NCBI Taxonomy" id="1434730"/>
    <lineage>
        <taxon>Bacteria</taxon>
        <taxon>Bacillati</taxon>
        <taxon>Actinomycetota</taxon>
        <taxon>Actinomycetes</taxon>
        <taxon>Micromonosporales</taxon>
        <taxon>Micromonosporaceae</taxon>
        <taxon>Dactylosporangium</taxon>
    </lineage>
</organism>
<dbReference type="EMBL" id="JBHSIU010000013">
    <property type="protein sequence ID" value="MFC4998836.1"/>
    <property type="molecule type" value="Genomic_DNA"/>
</dbReference>
<evidence type="ECO:0000313" key="1">
    <source>
        <dbReference type="EMBL" id="MFC4998836.1"/>
    </source>
</evidence>
<evidence type="ECO:0000313" key="2">
    <source>
        <dbReference type="Proteomes" id="UP001595912"/>
    </source>
</evidence>
<dbReference type="SUPFAM" id="SSF53756">
    <property type="entry name" value="UDP-Glycosyltransferase/glycogen phosphorylase"/>
    <property type="match status" value="1"/>
</dbReference>
<sequence length="367" mass="39731">MLRTDDHLNLWPDQRVREFTGGRLIVPRETTPLGRLLPYRRAAGETPPPGIGELVHERGWSVDLGNRGLGDVLLGLAMVRALHDVTGDRFELEYLGPRPGLMRRSTLPMRVGQSNETGHIVQTVTAHPVPFAAMPEEPPTWLDLLDGDHVEIHAALPMRYYLQIELATGCRLPAAAAPAPAFTSTILAAEPFHVVFATTTSMPGRKDYGAAQFAKVAAELTNRAHGDWRFTLITPLGAAGQRLAWQGPPVAVLDGADATDCIDVFASAQLVVGNDTGLTHLAALTTRVDGTGPDVVGLYGRHAHTKWITGSPRHHAIATPFSQLLAAADRCPVRDRYDDGVWGRSADLPSISPTQVAEYAGVRAGWW</sequence>
<dbReference type="RefSeq" id="WP_380115082.1">
    <property type="nucleotide sequence ID" value="NZ_JBHSIU010000013.1"/>
</dbReference>
<dbReference type="Proteomes" id="UP001595912">
    <property type="component" value="Unassembled WGS sequence"/>
</dbReference>
<gene>
    <name evidence="1" type="ORF">ACFPIJ_13440</name>
</gene>
<keyword evidence="2" id="KW-1185">Reference proteome</keyword>
<dbReference type="InterPro" id="IPR002201">
    <property type="entry name" value="Glyco_trans_9"/>
</dbReference>
<proteinExistence type="predicted"/>
<dbReference type="Gene3D" id="3.40.50.2000">
    <property type="entry name" value="Glycogen Phosphorylase B"/>
    <property type="match status" value="1"/>
</dbReference>
<name>A0ABV9VTH4_9ACTN</name>
<accession>A0ABV9VTH4</accession>
<comment type="caution">
    <text evidence="1">The sequence shown here is derived from an EMBL/GenBank/DDBJ whole genome shotgun (WGS) entry which is preliminary data.</text>
</comment>
<reference evidence="2" key="1">
    <citation type="journal article" date="2019" name="Int. J. Syst. Evol. Microbiol.">
        <title>The Global Catalogue of Microorganisms (GCM) 10K type strain sequencing project: providing services to taxonomists for standard genome sequencing and annotation.</title>
        <authorList>
            <consortium name="The Broad Institute Genomics Platform"/>
            <consortium name="The Broad Institute Genome Sequencing Center for Infectious Disease"/>
            <person name="Wu L."/>
            <person name="Ma J."/>
        </authorList>
    </citation>
    <scope>NUCLEOTIDE SEQUENCE [LARGE SCALE GENOMIC DNA]</scope>
    <source>
        <strain evidence="2">CGMCC 4.7152</strain>
    </source>
</reference>
<dbReference type="Pfam" id="PF01075">
    <property type="entry name" value="Glyco_transf_9"/>
    <property type="match status" value="1"/>
</dbReference>
<protein>
    <submittedName>
        <fullName evidence="1">Glycosyltransferase family 9 protein</fullName>
    </submittedName>
</protein>